<gene>
    <name evidence="2" type="ORF">PSON_ATCC_30995.1.T0750084</name>
</gene>
<feature type="transmembrane region" description="Helical" evidence="1">
    <location>
        <begin position="1181"/>
        <end position="1200"/>
    </location>
</feature>
<dbReference type="PANTHER" id="PTHR31600:SF2">
    <property type="entry name" value="GAMETE ENRICHED GENE 10 PROTEIN-RELATED"/>
    <property type="match status" value="1"/>
</dbReference>
<dbReference type="PANTHER" id="PTHR31600">
    <property type="entry name" value="TINY MACROCYSTS PROTEIN B-RELATED"/>
    <property type="match status" value="1"/>
</dbReference>
<sequence>MSLIFICKQSTTLQFIAFEKFLISKIDLLIYALQLIQIVVFGIASINIIVEYFQQIFTLIIAILNIFNQLLSQGFIFKYQRYLLYIINSFLIIYSLFKFIDLMNNVLLILPLLISLIIYADSQQQLNSIYSLFIQNTPTLTLYVYHLLKICNNCHQIEIPYFQTLFIWNQHKFKCKDIGCLCKQSIQFVLDPKQTIIITEPIFKTFIYRKINHIKKIIYSDKQIEKNDVAFYQIVQNTLYIRQGFMMMAIKNFNKILIKFDDQPKDRIIDQPMTQIFSRRRTKSQVDTQIQGIINIQQQKDEKFEKISKNFQISSLELIKVQYRIKQAQIQLNENFSSHVCSPQEYKMSNFIYDYLNNEFDLNEMTSKFINLVKMKIEFYQQLLNSEYLNGNQIFLSMKKFSKNVQYLEKLLLSKYLAYPSAKLRSLILFFYSEIYNNYLKAQNFKKKNNIQQHKFIHRNQSIDFYSDKIGYVLLQLQDDLQNLKIKSFSNNFIKIIGKQNGDDQLHFYQILPEFIKDAHPILVQRFIQSGIARFYRNLSLTFIQQDNGLAKQMEQSFDTIALMNDNKVIFSAIIQDVIDQKAYLLVNVNGLLSGMTFMCLKKLGFTSQEISSVNSFYSFYEIEINQIVPNFRQLIETDFQEQKFDNIKFLFFDITCYSKDIVHKQSLRESKFCKIWQDNQFVKEYLVNLFIMKRNVFGFFYYIIEIESAYQIDCSQQNRNPETIKLSKSNSESGNFDVASLILSLEDNFSERKANLSKQQTIIQTNQVTKHLEFQRNFQPEILSPKGNSKSNLIEKNPQTIYSLQRNYRQYQQDFFCQQPLEYLAEHSSQEMKSQNQNQFDVVYDMNSESSINSIKKPSFIQRLETIERFSSNFNFQQQKILLFFLMLTLSIYFIFSVLILLLLNTDLESKIQDVEMLSFQANIIAPYDRYLGIRAQIYYYQSLYSSQKISIQEQRDLVEPLYSIIGVCYNELKINSFQSLSEKKLKEFFEDLYTNAFFMGTTDNIIYSKNITFREFIHQLLNYQYDYKIIFDKRIPTKGCPCQVFQFSNYFNLQENLEQMSQKILQFSNTKSQQISDKWIKIYIAYLVLCSLLCFLIYWLRSQLNVQIYTIMELVTHIQEQSLQREIENQKALLLNISQKQDLTSLDYPEKQCYDIQEMNVQKENQYYRKQKRKRLNRISNLKSILFSTIFLGFYFFYSSFVIFSSQKFLSQYESTSNFYKLIADLSFRSGNMFLYREMFMLWGNLTYLNKSDGLKLYNLIKIAQNTILEYLEVAPRANQDSLLVSENFINFFQEVQNKDVCSFLDKEYSQVLGQYCLKAFDGSFIKGMLATLTYIRQSIVNQQAMNNFTFRAEDIYYEIEGGQIVSRVFSYMNKQLQKGIITKTENYQFQNQLLSIFFLVALFLILIYFLFFYYNKIKSNLKMMKFSVLLIPSQEIIQNELFEKYIKQIEIKLGYKI</sequence>
<dbReference type="InterPro" id="IPR052994">
    <property type="entry name" value="Tiny_macrocysts_regulators"/>
</dbReference>
<keyword evidence="1" id="KW-1133">Transmembrane helix</keyword>
<feature type="transmembrane region" description="Helical" evidence="1">
    <location>
        <begin position="882"/>
        <end position="905"/>
    </location>
</feature>
<dbReference type="EMBL" id="CAJJDN010000075">
    <property type="protein sequence ID" value="CAD8101077.1"/>
    <property type="molecule type" value="Genomic_DNA"/>
</dbReference>
<dbReference type="OrthoDB" id="299008at2759"/>
<reference evidence="2" key="1">
    <citation type="submission" date="2021-01" db="EMBL/GenBank/DDBJ databases">
        <authorList>
            <consortium name="Genoscope - CEA"/>
            <person name="William W."/>
        </authorList>
    </citation>
    <scope>NUCLEOTIDE SEQUENCE</scope>
</reference>
<comment type="caution">
    <text evidence="2">The sequence shown here is derived from an EMBL/GenBank/DDBJ whole genome shotgun (WGS) entry which is preliminary data.</text>
</comment>
<feature type="transmembrane region" description="Helical" evidence="1">
    <location>
        <begin position="1396"/>
        <end position="1417"/>
    </location>
</feature>
<keyword evidence="1" id="KW-0812">Transmembrane</keyword>
<feature type="transmembrane region" description="Helical" evidence="1">
    <location>
        <begin position="1081"/>
        <end position="1102"/>
    </location>
</feature>
<feature type="transmembrane region" description="Helical" evidence="1">
    <location>
        <begin position="28"/>
        <end position="46"/>
    </location>
</feature>
<evidence type="ECO:0008006" key="4">
    <source>
        <dbReference type="Google" id="ProtNLM"/>
    </source>
</evidence>
<protein>
    <recommendedName>
        <fullName evidence="4">Transmembrane protein</fullName>
    </recommendedName>
</protein>
<proteinExistence type="predicted"/>
<feature type="transmembrane region" description="Helical" evidence="1">
    <location>
        <begin position="82"/>
        <end position="100"/>
    </location>
</feature>
<keyword evidence="1" id="KW-0472">Membrane</keyword>
<evidence type="ECO:0000313" key="3">
    <source>
        <dbReference type="Proteomes" id="UP000692954"/>
    </source>
</evidence>
<dbReference type="Proteomes" id="UP000692954">
    <property type="component" value="Unassembled WGS sequence"/>
</dbReference>
<name>A0A8S1PDA9_9CILI</name>
<feature type="transmembrane region" description="Helical" evidence="1">
    <location>
        <begin position="52"/>
        <end position="70"/>
    </location>
</feature>
<evidence type="ECO:0000256" key="1">
    <source>
        <dbReference type="SAM" id="Phobius"/>
    </source>
</evidence>
<evidence type="ECO:0000313" key="2">
    <source>
        <dbReference type="EMBL" id="CAD8101077.1"/>
    </source>
</evidence>
<keyword evidence="3" id="KW-1185">Reference proteome</keyword>
<organism evidence="2 3">
    <name type="scientific">Paramecium sonneborni</name>
    <dbReference type="NCBI Taxonomy" id="65129"/>
    <lineage>
        <taxon>Eukaryota</taxon>
        <taxon>Sar</taxon>
        <taxon>Alveolata</taxon>
        <taxon>Ciliophora</taxon>
        <taxon>Intramacronucleata</taxon>
        <taxon>Oligohymenophorea</taxon>
        <taxon>Peniculida</taxon>
        <taxon>Parameciidae</taxon>
        <taxon>Paramecium</taxon>
    </lineage>
</organism>
<accession>A0A8S1PDA9</accession>